<evidence type="ECO:0000256" key="1">
    <source>
        <dbReference type="ARBA" id="ARBA00004173"/>
    </source>
</evidence>
<comment type="similarity">
    <text evidence="4">Belongs to the putative lipase ROG1 family.</text>
</comment>
<feature type="compositionally biased region" description="Pro residues" evidence="8">
    <location>
        <begin position="393"/>
        <end position="403"/>
    </location>
</feature>
<feature type="region of interest" description="Disordered" evidence="8">
    <location>
        <begin position="287"/>
        <end position="320"/>
    </location>
</feature>
<dbReference type="InterPro" id="IPR007751">
    <property type="entry name" value="DUF676_lipase-like"/>
</dbReference>
<dbReference type="PANTHER" id="PTHR48182">
    <property type="entry name" value="PROTEIN SERAC1"/>
    <property type="match status" value="1"/>
</dbReference>
<comment type="subcellular location">
    <subcellularLocation>
        <location evidence="2">Endoplasmic reticulum</location>
    </subcellularLocation>
    <subcellularLocation>
        <location evidence="3">Membrane</location>
    </subcellularLocation>
    <subcellularLocation>
        <location evidence="1">Mitochondrion</location>
    </subcellularLocation>
</comment>
<name>A0A6A6JMF6_WESOR</name>
<evidence type="ECO:0000256" key="8">
    <source>
        <dbReference type="SAM" id="MobiDB-lite"/>
    </source>
</evidence>
<evidence type="ECO:0000256" key="4">
    <source>
        <dbReference type="ARBA" id="ARBA00007920"/>
    </source>
</evidence>
<feature type="domain" description="DUF676" evidence="9">
    <location>
        <begin position="25"/>
        <end position="159"/>
    </location>
</feature>
<dbReference type="PANTHER" id="PTHR48182:SF2">
    <property type="entry name" value="PROTEIN SERAC1"/>
    <property type="match status" value="1"/>
</dbReference>
<keyword evidence="7" id="KW-0472">Membrane</keyword>
<dbReference type="GO" id="GO:0005783">
    <property type="term" value="C:endoplasmic reticulum"/>
    <property type="evidence" value="ECO:0007669"/>
    <property type="project" value="UniProtKB-SubCell"/>
</dbReference>
<evidence type="ECO:0000259" key="9">
    <source>
        <dbReference type="Pfam" id="PF05057"/>
    </source>
</evidence>
<dbReference type="EMBL" id="ML986490">
    <property type="protein sequence ID" value="KAF2277303.1"/>
    <property type="molecule type" value="Genomic_DNA"/>
</dbReference>
<sequence>MGVMVLWQSQLPYLGGSILLTTSSIVFVHGLTGNRHNTWTHKGQEVFWPKDILPKDLPKTRIMTYGYDADIAHFVATASQNRIGEHAGNLVNAITQIRERTDTESRPVIFVTHSLGGLVTEDALLFSKNSAEEHLQDLVQSVVGICFLGTPHCGSDLARWGSIMGNLVNAIKTANVDLVNVLKTDSEVLARVQREFHTMLRGPIFERKPPLKITCFFEELPVRAVGEIVPKHSAILPSYNAIGIRANHTDMTKFSDASDAGYMSVSGELRRWVKAIAKAAHENPRVNEYGFAHPGQRDRAGDHTYGALPRQPSPYSQDSRDHQQYMHDMYRYGGSASQGHGSAPRYEPYRSGVGYARPPPPPEPKYIESAPEMQPSPATLGHHEESRRRPSSPMFPPGPPPPIDEYNDPPWAEGYAPFTNARHLQSPPQPGPYQGASIIYGSQTTHSGGKTVNGGNWNIQGNVTF</sequence>
<evidence type="ECO:0000313" key="10">
    <source>
        <dbReference type="EMBL" id="KAF2277303.1"/>
    </source>
</evidence>
<dbReference type="Pfam" id="PF05057">
    <property type="entry name" value="DUF676"/>
    <property type="match status" value="1"/>
</dbReference>
<dbReference type="GO" id="GO:0016020">
    <property type="term" value="C:membrane"/>
    <property type="evidence" value="ECO:0007669"/>
    <property type="project" value="UniProtKB-SubCell"/>
</dbReference>
<feature type="region of interest" description="Disordered" evidence="8">
    <location>
        <begin position="332"/>
        <end position="432"/>
    </location>
</feature>
<protein>
    <recommendedName>
        <fullName evidence="9">DUF676 domain-containing protein</fullName>
    </recommendedName>
</protein>
<dbReference type="GeneID" id="54551284"/>
<keyword evidence="5" id="KW-0256">Endoplasmic reticulum</keyword>
<keyword evidence="11" id="KW-1185">Reference proteome</keyword>
<evidence type="ECO:0000256" key="7">
    <source>
        <dbReference type="ARBA" id="ARBA00023136"/>
    </source>
</evidence>
<gene>
    <name evidence="10" type="ORF">EI97DRAFT_432182</name>
</gene>
<proteinExistence type="inferred from homology"/>
<dbReference type="AlphaFoldDB" id="A0A6A6JMF6"/>
<dbReference type="OrthoDB" id="427518at2759"/>
<dbReference type="GO" id="GO:0005739">
    <property type="term" value="C:mitochondrion"/>
    <property type="evidence" value="ECO:0007669"/>
    <property type="project" value="UniProtKB-SubCell"/>
</dbReference>
<dbReference type="RefSeq" id="XP_033654842.1">
    <property type="nucleotide sequence ID" value="XM_033798109.1"/>
</dbReference>
<dbReference type="Gene3D" id="3.40.50.1820">
    <property type="entry name" value="alpha/beta hydrolase"/>
    <property type="match status" value="1"/>
</dbReference>
<evidence type="ECO:0000256" key="5">
    <source>
        <dbReference type="ARBA" id="ARBA00022824"/>
    </source>
</evidence>
<dbReference type="InterPro" id="IPR052374">
    <property type="entry name" value="SERAC1"/>
</dbReference>
<reference evidence="10" key="1">
    <citation type="journal article" date="2020" name="Stud. Mycol.">
        <title>101 Dothideomycetes genomes: a test case for predicting lifestyles and emergence of pathogens.</title>
        <authorList>
            <person name="Haridas S."/>
            <person name="Albert R."/>
            <person name="Binder M."/>
            <person name="Bloem J."/>
            <person name="Labutti K."/>
            <person name="Salamov A."/>
            <person name="Andreopoulos B."/>
            <person name="Baker S."/>
            <person name="Barry K."/>
            <person name="Bills G."/>
            <person name="Bluhm B."/>
            <person name="Cannon C."/>
            <person name="Castanera R."/>
            <person name="Culley D."/>
            <person name="Daum C."/>
            <person name="Ezra D."/>
            <person name="Gonzalez J."/>
            <person name="Henrissat B."/>
            <person name="Kuo A."/>
            <person name="Liang C."/>
            <person name="Lipzen A."/>
            <person name="Lutzoni F."/>
            <person name="Magnuson J."/>
            <person name="Mondo S."/>
            <person name="Nolan M."/>
            <person name="Ohm R."/>
            <person name="Pangilinan J."/>
            <person name="Park H.-J."/>
            <person name="Ramirez L."/>
            <person name="Alfaro M."/>
            <person name="Sun H."/>
            <person name="Tritt A."/>
            <person name="Yoshinaga Y."/>
            <person name="Zwiers L.-H."/>
            <person name="Turgeon B."/>
            <person name="Goodwin S."/>
            <person name="Spatafora J."/>
            <person name="Crous P."/>
            <person name="Grigoriev I."/>
        </authorList>
    </citation>
    <scope>NUCLEOTIDE SEQUENCE</scope>
    <source>
        <strain evidence="10">CBS 379.55</strain>
    </source>
</reference>
<evidence type="ECO:0000256" key="2">
    <source>
        <dbReference type="ARBA" id="ARBA00004240"/>
    </source>
</evidence>
<evidence type="ECO:0000256" key="3">
    <source>
        <dbReference type="ARBA" id="ARBA00004370"/>
    </source>
</evidence>
<keyword evidence="6" id="KW-0496">Mitochondrion</keyword>
<dbReference type="Proteomes" id="UP000800097">
    <property type="component" value="Unassembled WGS sequence"/>
</dbReference>
<evidence type="ECO:0000313" key="11">
    <source>
        <dbReference type="Proteomes" id="UP000800097"/>
    </source>
</evidence>
<accession>A0A6A6JMF6</accession>
<dbReference type="SUPFAM" id="SSF53474">
    <property type="entry name" value="alpha/beta-Hydrolases"/>
    <property type="match status" value="1"/>
</dbReference>
<organism evidence="10 11">
    <name type="scientific">Westerdykella ornata</name>
    <dbReference type="NCBI Taxonomy" id="318751"/>
    <lineage>
        <taxon>Eukaryota</taxon>
        <taxon>Fungi</taxon>
        <taxon>Dikarya</taxon>
        <taxon>Ascomycota</taxon>
        <taxon>Pezizomycotina</taxon>
        <taxon>Dothideomycetes</taxon>
        <taxon>Pleosporomycetidae</taxon>
        <taxon>Pleosporales</taxon>
        <taxon>Sporormiaceae</taxon>
        <taxon>Westerdykella</taxon>
    </lineage>
</organism>
<evidence type="ECO:0000256" key="6">
    <source>
        <dbReference type="ARBA" id="ARBA00023128"/>
    </source>
</evidence>
<dbReference type="InterPro" id="IPR029058">
    <property type="entry name" value="AB_hydrolase_fold"/>
</dbReference>